<proteinExistence type="predicted"/>
<feature type="signal peptide" evidence="1">
    <location>
        <begin position="1"/>
        <end position="20"/>
    </location>
</feature>
<organism evidence="2 3">
    <name type="scientific">Psilocybe cyanescens</name>
    <dbReference type="NCBI Taxonomy" id="93625"/>
    <lineage>
        <taxon>Eukaryota</taxon>
        <taxon>Fungi</taxon>
        <taxon>Dikarya</taxon>
        <taxon>Basidiomycota</taxon>
        <taxon>Agaricomycotina</taxon>
        <taxon>Agaricomycetes</taxon>
        <taxon>Agaricomycetidae</taxon>
        <taxon>Agaricales</taxon>
        <taxon>Agaricineae</taxon>
        <taxon>Strophariaceae</taxon>
        <taxon>Psilocybe</taxon>
    </lineage>
</organism>
<evidence type="ECO:0000313" key="2">
    <source>
        <dbReference type="EMBL" id="PPQ81850.1"/>
    </source>
</evidence>
<accession>A0A409WTK6</accession>
<keyword evidence="1" id="KW-0732">Signal</keyword>
<dbReference type="InParanoid" id="A0A409WTK6"/>
<gene>
    <name evidence="2" type="ORF">CVT25_013450</name>
</gene>
<keyword evidence="3" id="KW-1185">Reference proteome</keyword>
<feature type="chain" id="PRO_5018971758" evidence="1">
    <location>
        <begin position="21"/>
        <end position="333"/>
    </location>
</feature>
<dbReference type="OrthoDB" id="2575973at2759"/>
<comment type="caution">
    <text evidence="2">The sequence shown here is derived from an EMBL/GenBank/DDBJ whole genome shotgun (WGS) entry which is preliminary data.</text>
</comment>
<evidence type="ECO:0000313" key="3">
    <source>
        <dbReference type="Proteomes" id="UP000283269"/>
    </source>
</evidence>
<dbReference type="Proteomes" id="UP000283269">
    <property type="component" value="Unassembled WGS sequence"/>
</dbReference>
<protein>
    <submittedName>
        <fullName evidence="2">Uncharacterized protein</fullName>
    </submittedName>
</protein>
<evidence type="ECO:0000256" key="1">
    <source>
        <dbReference type="SAM" id="SignalP"/>
    </source>
</evidence>
<name>A0A409WTK6_PSICY</name>
<dbReference type="AlphaFoldDB" id="A0A409WTK6"/>
<dbReference type="EMBL" id="NHYD01003205">
    <property type="protein sequence ID" value="PPQ81850.1"/>
    <property type="molecule type" value="Genomic_DNA"/>
</dbReference>
<reference evidence="2 3" key="1">
    <citation type="journal article" date="2018" name="Evol. Lett.">
        <title>Horizontal gene cluster transfer increased hallucinogenic mushroom diversity.</title>
        <authorList>
            <person name="Reynolds H.T."/>
            <person name="Vijayakumar V."/>
            <person name="Gluck-Thaler E."/>
            <person name="Korotkin H.B."/>
            <person name="Matheny P.B."/>
            <person name="Slot J.C."/>
        </authorList>
    </citation>
    <scope>NUCLEOTIDE SEQUENCE [LARGE SCALE GENOMIC DNA]</scope>
    <source>
        <strain evidence="2 3">2631</strain>
    </source>
</reference>
<sequence>MFFSQFFLPLLAFGSLSVLSAPVPSDIERRADISNVLGIVGTLQGQAGIILPEINSLLSSGFATQSNLTPLVGSLVTSLNSATSSVSALGVVNPASGGTPANVANAVAPIVQQITSTLNNAQTAVPGLSTVLVTLGFDASLNQFLTGLEIAVAGSLSASATPVPETVEKRADISDVLSVISTLKSSTGTIIPQINSLVSDGTASESNVTPLISDLITSLNTASSSLASIGSVDSTSGGSATDVANAIAPIITDITTTLSSVNTAVPGLANLLGGLGLDAALNQVLTGLETLLAGVLNLVAQLTSGLPSSFRLVDVAGLLRSLAFGLTLGSLGL</sequence>